<keyword evidence="6" id="KW-1185">Reference proteome</keyword>
<dbReference type="OrthoDB" id="2151618at2759"/>
<dbReference type="AlphaFoldDB" id="A0A1V9XSL6"/>
<dbReference type="FunFam" id="1.20.5.520:FF:000001">
    <property type="entry name" value="Thymosin beta"/>
    <property type="match status" value="1"/>
</dbReference>
<accession>A0A1V9XSL6</accession>
<name>A0A1V9XSL6_9ACAR</name>
<evidence type="ECO:0000313" key="6">
    <source>
        <dbReference type="Proteomes" id="UP000192247"/>
    </source>
</evidence>
<sequence>MAARPWEVQQELVNGIQGFTKAKLRPTVTKEKVYVPTKEDIEAEKGHNQMVSGIQNFDASLLKHTETQEKNVLPTAEMIAEEKKGDQ</sequence>
<gene>
    <name evidence="5" type="ORF">BIW11_07750</name>
</gene>
<dbReference type="GO" id="GO:0005856">
    <property type="term" value="C:cytoskeleton"/>
    <property type="evidence" value="ECO:0007669"/>
    <property type="project" value="UniProtKB-SubCell"/>
</dbReference>
<dbReference type="GO" id="GO:0005829">
    <property type="term" value="C:cytosol"/>
    <property type="evidence" value="ECO:0007669"/>
    <property type="project" value="TreeGrafter"/>
</dbReference>
<reference evidence="5 6" key="1">
    <citation type="journal article" date="2017" name="Gigascience">
        <title>Draft genome of the honey bee ectoparasitic mite, Tropilaelaps mercedesae, is shaped by the parasitic life history.</title>
        <authorList>
            <person name="Dong X."/>
            <person name="Armstrong S.D."/>
            <person name="Xia D."/>
            <person name="Makepeace B.L."/>
            <person name="Darby A.C."/>
            <person name="Kadowaki T."/>
        </authorList>
    </citation>
    <scope>NUCLEOTIDE SEQUENCE [LARGE SCALE GENOMIC DNA]</scope>
    <source>
        <strain evidence="5">Wuxi-XJTLU</strain>
    </source>
</reference>
<dbReference type="Proteomes" id="UP000192247">
    <property type="component" value="Unassembled WGS sequence"/>
</dbReference>
<evidence type="ECO:0000256" key="4">
    <source>
        <dbReference type="ARBA" id="ARBA00023212"/>
    </source>
</evidence>
<evidence type="ECO:0000313" key="5">
    <source>
        <dbReference type="EMBL" id="OQR76494.1"/>
    </source>
</evidence>
<protein>
    <submittedName>
        <fullName evidence="5">Uncharacterized protein</fullName>
    </submittedName>
</protein>
<dbReference type="InterPro" id="IPR038386">
    <property type="entry name" value="Beta-thymosin_sf"/>
</dbReference>
<evidence type="ECO:0000256" key="2">
    <source>
        <dbReference type="ARBA" id="ARBA00009511"/>
    </source>
</evidence>
<comment type="caution">
    <text evidence="5">The sequence shown here is derived from an EMBL/GenBank/DDBJ whole genome shotgun (WGS) entry which is preliminary data.</text>
</comment>
<dbReference type="Gene3D" id="1.20.5.520">
    <property type="entry name" value="Single helix bin"/>
    <property type="match status" value="2"/>
</dbReference>
<proteinExistence type="inferred from homology"/>
<organism evidence="5 6">
    <name type="scientific">Tropilaelaps mercedesae</name>
    <dbReference type="NCBI Taxonomy" id="418985"/>
    <lineage>
        <taxon>Eukaryota</taxon>
        <taxon>Metazoa</taxon>
        <taxon>Ecdysozoa</taxon>
        <taxon>Arthropoda</taxon>
        <taxon>Chelicerata</taxon>
        <taxon>Arachnida</taxon>
        <taxon>Acari</taxon>
        <taxon>Parasitiformes</taxon>
        <taxon>Mesostigmata</taxon>
        <taxon>Gamasina</taxon>
        <taxon>Dermanyssoidea</taxon>
        <taxon>Laelapidae</taxon>
        <taxon>Tropilaelaps</taxon>
    </lineage>
</organism>
<dbReference type="PANTHER" id="PTHR20940:SF1">
    <property type="entry name" value="CIBOULOT, ISOFORM A"/>
    <property type="match status" value="1"/>
</dbReference>
<evidence type="ECO:0000256" key="3">
    <source>
        <dbReference type="ARBA" id="ARBA00022490"/>
    </source>
</evidence>
<dbReference type="InterPro" id="IPR001152">
    <property type="entry name" value="Beta-thymosin"/>
</dbReference>
<evidence type="ECO:0000256" key="1">
    <source>
        <dbReference type="ARBA" id="ARBA00004245"/>
    </source>
</evidence>
<dbReference type="GO" id="GO:0007015">
    <property type="term" value="P:actin filament organization"/>
    <property type="evidence" value="ECO:0007669"/>
    <property type="project" value="InterPro"/>
</dbReference>
<dbReference type="PANTHER" id="PTHR20940">
    <property type="entry name" value="TETRA THYMOSIN"/>
    <property type="match status" value="1"/>
</dbReference>
<dbReference type="InParanoid" id="A0A1V9XSL6"/>
<dbReference type="Pfam" id="PF01290">
    <property type="entry name" value="Thymosin"/>
    <property type="match status" value="2"/>
</dbReference>
<dbReference type="STRING" id="418985.A0A1V9XSL6"/>
<dbReference type="EMBL" id="MNPL01004761">
    <property type="protein sequence ID" value="OQR76494.1"/>
    <property type="molecule type" value="Genomic_DNA"/>
</dbReference>
<comment type="subcellular location">
    <subcellularLocation>
        <location evidence="1">Cytoplasm</location>
        <location evidence="1">Cytoskeleton</location>
    </subcellularLocation>
</comment>
<keyword evidence="3" id="KW-0963">Cytoplasm</keyword>
<dbReference type="SMART" id="SM00152">
    <property type="entry name" value="THY"/>
    <property type="match status" value="2"/>
</dbReference>
<comment type="similarity">
    <text evidence="2">Belongs to the thymosin beta family.</text>
</comment>
<dbReference type="GO" id="GO:0003785">
    <property type="term" value="F:actin monomer binding"/>
    <property type="evidence" value="ECO:0007669"/>
    <property type="project" value="InterPro"/>
</dbReference>
<keyword evidence="4" id="KW-0206">Cytoskeleton</keyword>